<feature type="compositionally biased region" description="Basic residues" evidence="1">
    <location>
        <begin position="66"/>
        <end position="75"/>
    </location>
</feature>
<dbReference type="OrthoDB" id="7969881at2759"/>
<comment type="caution">
    <text evidence="3">The sequence shown here is derived from an EMBL/GenBank/DDBJ whole genome shotgun (WGS) entry which is preliminary data.</text>
</comment>
<evidence type="ECO:0000256" key="1">
    <source>
        <dbReference type="SAM" id="MobiDB-lite"/>
    </source>
</evidence>
<feature type="region of interest" description="Disordered" evidence="1">
    <location>
        <begin position="49"/>
        <end position="75"/>
    </location>
</feature>
<protein>
    <submittedName>
        <fullName evidence="3">Uncharacterized protein</fullName>
    </submittedName>
</protein>
<feature type="region of interest" description="Disordered" evidence="1">
    <location>
        <begin position="1012"/>
        <end position="1033"/>
    </location>
</feature>
<feature type="region of interest" description="Disordered" evidence="1">
    <location>
        <begin position="114"/>
        <end position="134"/>
    </location>
</feature>
<name>A0A0L0CCE3_LUCCU</name>
<evidence type="ECO:0000256" key="2">
    <source>
        <dbReference type="SAM" id="Phobius"/>
    </source>
</evidence>
<dbReference type="EMBL" id="JRES01000610">
    <property type="protein sequence ID" value="KNC29901.1"/>
    <property type="molecule type" value="Genomic_DNA"/>
</dbReference>
<feature type="region of interest" description="Disordered" evidence="1">
    <location>
        <begin position="1439"/>
        <end position="1466"/>
    </location>
</feature>
<keyword evidence="2" id="KW-1133">Transmembrane helix</keyword>
<accession>A0A0L0CCE3</accession>
<dbReference type="Proteomes" id="UP000037069">
    <property type="component" value="Unassembled WGS sequence"/>
</dbReference>
<feature type="compositionally biased region" description="Basic and acidic residues" evidence="1">
    <location>
        <begin position="1440"/>
        <end position="1460"/>
    </location>
</feature>
<feature type="region of interest" description="Disordered" evidence="1">
    <location>
        <begin position="681"/>
        <end position="703"/>
    </location>
</feature>
<gene>
    <name evidence="3" type="ORF">FF38_01685</name>
</gene>
<keyword evidence="4" id="KW-1185">Reference proteome</keyword>
<keyword evidence="2" id="KW-0812">Transmembrane</keyword>
<organism evidence="3 4">
    <name type="scientific">Lucilia cuprina</name>
    <name type="common">Green bottle fly</name>
    <name type="synonym">Australian sheep blowfly</name>
    <dbReference type="NCBI Taxonomy" id="7375"/>
    <lineage>
        <taxon>Eukaryota</taxon>
        <taxon>Metazoa</taxon>
        <taxon>Ecdysozoa</taxon>
        <taxon>Arthropoda</taxon>
        <taxon>Hexapoda</taxon>
        <taxon>Insecta</taxon>
        <taxon>Pterygota</taxon>
        <taxon>Neoptera</taxon>
        <taxon>Endopterygota</taxon>
        <taxon>Diptera</taxon>
        <taxon>Brachycera</taxon>
        <taxon>Muscomorpha</taxon>
        <taxon>Oestroidea</taxon>
        <taxon>Calliphoridae</taxon>
        <taxon>Luciliinae</taxon>
        <taxon>Lucilia</taxon>
    </lineage>
</organism>
<evidence type="ECO:0000313" key="4">
    <source>
        <dbReference type="Proteomes" id="UP000037069"/>
    </source>
</evidence>
<feature type="region of interest" description="Disordered" evidence="1">
    <location>
        <begin position="768"/>
        <end position="790"/>
    </location>
</feature>
<reference evidence="3 4" key="1">
    <citation type="journal article" date="2015" name="Nat. Commun.">
        <title>Lucilia cuprina genome unlocks parasitic fly biology to underpin future interventions.</title>
        <authorList>
            <person name="Anstead C.A."/>
            <person name="Korhonen P.K."/>
            <person name="Young N.D."/>
            <person name="Hall R.S."/>
            <person name="Jex A.R."/>
            <person name="Murali S.C."/>
            <person name="Hughes D.S."/>
            <person name="Lee S.F."/>
            <person name="Perry T."/>
            <person name="Stroehlein A.J."/>
            <person name="Ansell B.R."/>
            <person name="Breugelmans B."/>
            <person name="Hofmann A."/>
            <person name="Qu J."/>
            <person name="Dugan S."/>
            <person name="Lee S.L."/>
            <person name="Chao H."/>
            <person name="Dinh H."/>
            <person name="Han Y."/>
            <person name="Doddapaneni H.V."/>
            <person name="Worley K.C."/>
            <person name="Muzny D.M."/>
            <person name="Ioannidis P."/>
            <person name="Waterhouse R.M."/>
            <person name="Zdobnov E.M."/>
            <person name="James P.J."/>
            <person name="Bagnall N.H."/>
            <person name="Kotze A.C."/>
            <person name="Gibbs R.A."/>
            <person name="Richards S."/>
            <person name="Batterham P."/>
            <person name="Gasser R.B."/>
        </authorList>
    </citation>
    <scope>NUCLEOTIDE SEQUENCE [LARGE SCALE GENOMIC DNA]</scope>
    <source>
        <strain evidence="3 4">LS</strain>
        <tissue evidence="3">Full body</tissue>
    </source>
</reference>
<feature type="transmembrane region" description="Helical" evidence="2">
    <location>
        <begin position="14"/>
        <end position="39"/>
    </location>
</feature>
<proteinExistence type="predicted"/>
<feature type="region of interest" description="Disordered" evidence="1">
    <location>
        <begin position="1285"/>
        <end position="1305"/>
    </location>
</feature>
<evidence type="ECO:0000313" key="3">
    <source>
        <dbReference type="EMBL" id="KNC29901.1"/>
    </source>
</evidence>
<keyword evidence="2" id="KW-0472">Membrane</keyword>
<sequence>MAKINLTNQHNQEYLGAVASLGVLMCMVVTIVGIKLWWFKHRLSFEQTSTQNGAAGGGTPPVIVPRRSKQQKYKKDKRYSQQIYDSVEVHGVFRQKREDELEIQRPQQLPPVRIRQHSDSTSSLILPPPRNKRRDQVHSTAFEDLEIATPPLTTASSSDLTAIRESNTKISLTFEEFEKQFKLKEIKPEVIEQPNSHEVIEIPVPPLRLNRSSSAMVKPEKTPRYLKSSQSITIPEFHKVIERRPTGFSRPTEDLTKIDDYDEPKLFETFGERRPTGYIKYEEVDVDLQEQYEKELNAELAKDKRNWENSPELPALDALRNERIIYNNNLNESPEAQYTEKYNFNVKSFKFSELEDVEYNEEDFMDQSKNKMAEIKEISSVTFEELDTENFPNNQEVFATDYRSVNDRRPTEFVKQSQTDEVESVAEFKEPSAIEFAKESSNAGEEFVTVNSFKEPIPTEFNKDTKSEEFVINLHSVEKQRSTEYINEPQTAEEECVTEFRSVKERRPTEKFVTEYRSVQETDQREFITEYRSVKERRPTEFAKDSQQDFEEEFVTEFRTVKMKDPKNNEEHITEYNSIKERRPFEFANESMFVGQTNGNSEFFDSSSLQEDFDSQFTSWPQFEEKIETPKVNVRRFNNHHLEPQISFEEEPELKEQTAISFNVNETNDKFTLNQRRPTGYVRNWPESPELSETEEWQESSHSQRKVYSQVRSLMTTESTTYFQQREVTFNSSNVQHSKQVFDDDSAIKQRRPTGFVRNDDYYVTFNDESDEDESESQKHANEELENSQSPIVKFNDESLKWTESETEKFTLNKRRPTGFIRTTNSEELWNEINLQQDSEDVPKSQVKFDKSTDFKDEQDEWNSDIKQRRPTGFIRKMDMLELSDDENSALKTRRPTGFNKDLTLEDEEYSRNDLENKEIPLSPTVRFKEMEHSFSDCENNNESLIKQRRPTGFVRKEELDKLEKQVHFVRDEEESEHFSKENEALKQRRPTGFVRKEEVNKQVNFLLQQDNSEEEEGTTEFGNEELRQRRPTGFARKKDLTFLENPPPLYQAQTNDSNNHFDDQLWQEMEKDVENDFSHNIEEEFTKIRHSYEVHEADFLEKSPLNSPQQPLGFGKSIEDDWSNFEKLKTQQITKANLQSPQEIKITFSDPDLTAATTSILKEPKLDEGIQAKPRKSKVTFDFKTEEHVIPGRNAQRDLEFESDYDDDVYDKAPPPIPPQPMQRLSNINYNTEATLTPIVTIPKTISLFGSQISQEDNDNEDSWSAIRKHRNLTVELQNVTATTDAKLSSPPPDFNTPPPKPAYRNPMAQLAIQRAKEVRADMDGFKARSINDKKPEASKRQKQKFLDLNNDDYEDYRFGYDRRPTEFVKQSQTDEVELVFELKPVKERTPRDFSNNEEEFAIDYRSVNDRRPTEFVKQSQTGKVQSVTELKTVKKRTPRDLAKGSQNDREEFESENRLINEPNNDGEEFEIVYRSFCQPNAIEFAKESSNAGEEFVTEFRLVKKRRPSEYNNDT</sequence>
<feature type="compositionally biased region" description="Pro residues" evidence="1">
    <location>
        <begin position="1291"/>
        <end position="1303"/>
    </location>
</feature>